<accession>A0A427XCX8</accession>
<dbReference type="Pfam" id="PF11528">
    <property type="entry name" value="DUF3224"/>
    <property type="match status" value="1"/>
</dbReference>
<dbReference type="AlphaFoldDB" id="A0A427XCX8"/>
<sequence length="141" mass="15329">MAPQTIKVAFNGLTWEENPIKVSQTLPVKHTIATMERKFDTKDMNGFAIGSYVMTYHPGTEDKKCSFVGMQVFDGTLLGKKGSFTCNASGIYECGTVDTKWTIDPDASTGELKGLTGTGWYKVSGHNPGQEVPGELTVEMP</sequence>
<organism evidence="1 2">
    <name type="scientific">Apiotrichum porosum</name>
    <dbReference type="NCBI Taxonomy" id="105984"/>
    <lineage>
        <taxon>Eukaryota</taxon>
        <taxon>Fungi</taxon>
        <taxon>Dikarya</taxon>
        <taxon>Basidiomycota</taxon>
        <taxon>Agaricomycotina</taxon>
        <taxon>Tremellomycetes</taxon>
        <taxon>Trichosporonales</taxon>
        <taxon>Trichosporonaceae</taxon>
        <taxon>Apiotrichum</taxon>
    </lineage>
</organism>
<dbReference type="Gene3D" id="2.40.350.10">
    <property type="entry name" value="SO1590-like"/>
    <property type="match status" value="1"/>
</dbReference>
<dbReference type="EMBL" id="RSCE01000022">
    <property type="protein sequence ID" value="RSH76695.1"/>
    <property type="molecule type" value="Genomic_DNA"/>
</dbReference>
<gene>
    <name evidence="1" type="ORF">EHS24_005443</name>
</gene>
<evidence type="ECO:0000313" key="2">
    <source>
        <dbReference type="Proteomes" id="UP000279236"/>
    </source>
</evidence>
<dbReference type="OrthoDB" id="10594209at2759"/>
<evidence type="ECO:0008006" key="3">
    <source>
        <dbReference type="Google" id="ProtNLM"/>
    </source>
</evidence>
<dbReference type="InterPro" id="IPR021607">
    <property type="entry name" value="DUF3224"/>
</dbReference>
<protein>
    <recommendedName>
        <fullName evidence="3">DUF3224 domain-containing protein</fullName>
    </recommendedName>
</protein>
<dbReference type="InterPro" id="IPR023159">
    <property type="entry name" value="SO1590-like_sf"/>
</dbReference>
<keyword evidence="2" id="KW-1185">Reference proteome</keyword>
<evidence type="ECO:0000313" key="1">
    <source>
        <dbReference type="EMBL" id="RSH76695.1"/>
    </source>
</evidence>
<dbReference type="RefSeq" id="XP_028471842.1">
    <property type="nucleotide sequence ID" value="XM_028620967.1"/>
</dbReference>
<dbReference type="SUPFAM" id="SSF159238">
    <property type="entry name" value="SO1590-like"/>
    <property type="match status" value="1"/>
</dbReference>
<dbReference type="Proteomes" id="UP000279236">
    <property type="component" value="Unassembled WGS sequence"/>
</dbReference>
<comment type="caution">
    <text evidence="1">The sequence shown here is derived from an EMBL/GenBank/DDBJ whole genome shotgun (WGS) entry which is preliminary data.</text>
</comment>
<proteinExistence type="predicted"/>
<dbReference type="GeneID" id="39589986"/>
<name>A0A427XCX8_9TREE</name>
<reference evidence="1 2" key="1">
    <citation type="submission" date="2018-11" db="EMBL/GenBank/DDBJ databases">
        <title>Genome sequence of Apiotrichum porosum DSM 27194.</title>
        <authorList>
            <person name="Aliyu H."/>
            <person name="Gorte O."/>
            <person name="Ochsenreither K."/>
        </authorList>
    </citation>
    <scope>NUCLEOTIDE SEQUENCE [LARGE SCALE GENOMIC DNA]</scope>
    <source>
        <strain evidence="1 2">DSM 27194</strain>
    </source>
</reference>